<evidence type="ECO:0000256" key="4">
    <source>
        <dbReference type="PROSITE-ProRule" id="PRU00335"/>
    </source>
</evidence>
<evidence type="ECO:0000259" key="5">
    <source>
        <dbReference type="PROSITE" id="PS50977"/>
    </source>
</evidence>
<organism evidence="6 7">
    <name type="scientific">Cupriavidus nantongensis</name>
    <dbReference type="NCBI Taxonomy" id="1796606"/>
    <lineage>
        <taxon>Bacteria</taxon>
        <taxon>Pseudomonadati</taxon>
        <taxon>Pseudomonadota</taxon>
        <taxon>Betaproteobacteria</taxon>
        <taxon>Burkholderiales</taxon>
        <taxon>Burkholderiaceae</taxon>
        <taxon>Cupriavidus</taxon>
    </lineage>
</organism>
<dbReference type="GO" id="GO:0003700">
    <property type="term" value="F:DNA-binding transcription factor activity"/>
    <property type="evidence" value="ECO:0007669"/>
    <property type="project" value="TreeGrafter"/>
</dbReference>
<evidence type="ECO:0000313" key="6">
    <source>
        <dbReference type="EMBL" id="AMR81253.1"/>
    </source>
</evidence>
<dbReference type="InterPro" id="IPR001647">
    <property type="entry name" value="HTH_TetR"/>
</dbReference>
<dbReference type="STRING" id="1796606.A2G96_25970"/>
<dbReference type="PANTHER" id="PTHR30055">
    <property type="entry name" value="HTH-TYPE TRANSCRIPTIONAL REGULATOR RUTR"/>
    <property type="match status" value="1"/>
</dbReference>
<feature type="DNA-binding region" description="H-T-H motif" evidence="4">
    <location>
        <begin position="35"/>
        <end position="54"/>
    </location>
</feature>
<dbReference type="OrthoDB" id="8595767at2"/>
<dbReference type="PRINTS" id="PR00455">
    <property type="entry name" value="HTHTETR"/>
</dbReference>
<dbReference type="PANTHER" id="PTHR30055:SF234">
    <property type="entry name" value="HTH-TYPE TRANSCRIPTIONAL REGULATOR BETI"/>
    <property type="match status" value="1"/>
</dbReference>
<reference evidence="6 7" key="1">
    <citation type="submission" date="2016-03" db="EMBL/GenBank/DDBJ databases">
        <title>Complete genome sequence of a novel chlorpyrifos degrading bacterium, Cupriavidus nantongensis sp. X1.</title>
        <authorList>
            <person name="Fang L."/>
        </authorList>
    </citation>
    <scope>NUCLEOTIDE SEQUENCE [LARGE SCALE GENOMIC DNA]</scope>
    <source>
        <strain evidence="6 7">X1</strain>
    </source>
</reference>
<feature type="domain" description="HTH tetR-type" evidence="5">
    <location>
        <begin position="12"/>
        <end position="72"/>
    </location>
</feature>
<keyword evidence="7" id="KW-1185">Reference proteome</keyword>
<evidence type="ECO:0000256" key="1">
    <source>
        <dbReference type="ARBA" id="ARBA00023015"/>
    </source>
</evidence>
<dbReference type="EMBL" id="CP014845">
    <property type="protein sequence ID" value="AMR81253.1"/>
    <property type="molecule type" value="Genomic_DNA"/>
</dbReference>
<dbReference type="InterPro" id="IPR009057">
    <property type="entry name" value="Homeodomain-like_sf"/>
</dbReference>
<gene>
    <name evidence="6" type="ORF">A2G96_25970</name>
</gene>
<dbReference type="Pfam" id="PF00440">
    <property type="entry name" value="TetR_N"/>
    <property type="match status" value="1"/>
</dbReference>
<dbReference type="SUPFAM" id="SSF48498">
    <property type="entry name" value="Tetracyclin repressor-like, C-terminal domain"/>
    <property type="match status" value="1"/>
</dbReference>
<keyword evidence="1" id="KW-0805">Transcription regulation</keyword>
<dbReference type="KEGG" id="cnan:A2G96_25970"/>
<evidence type="ECO:0000256" key="3">
    <source>
        <dbReference type="ARBA" id="ARBA00023163"/>
    </source>
</evidence>
<dbReference type="SUPFAM" id="SSF46689">
    <property type="entry name" value="Homeodomain-like"/>
    <property type="match status" value="1"/>
</dbReference>
<dbReference type="RefSeq" id="WP_062803066.1">
    <property type="nucleotide sequence ID" value="NZ_CP014845.1"/>
</dbReference>
<dbReference type="GO" id="GO:0000976">
    <property type="term" value="F:transcription cis-regulatory region binding"/>
    <property type="evidence" value="ECO:0007669"/>
    <property type="project" value="TreeGrafter"/>
</dbReference>
<dbReference type="AlphaFoldDB" id="A0A142JT41"/>
<keyword evidence="3" id="KW-0804">Transcription</keyword>
<accession>A0A142JT41</accession>
<sequence length="216" mass="24784">MSEDDRMARKRKQTRDRIAATAHALFERDGYEAVTMEQIAAEADVARGTLYNHFPVKEAVLVHWMHNQLQEDLQAAVGDYVLSRETFVARVATLWHGSASWWEHHRQYAAPYIRFRFQQVRDGMEQQTSSDMLSLYVQLIEQAQQAAEIRSDAAAERLAHYLHFLYLGAVMTWLSDADVGLEDELGKALDFFMQGAAQTDDTAPGTRRHAARSRRR</sequence>
<dbReference type="PROSITE" id="PS50977">
    <property type="entry name" value="HTH_TETR_2"/>
    <property type="match status" value="1"/>
</dbReference>
<evidence type="ECO:0000256" key="2">
    <source>
        <dbReference type="ARBA" id="ARBA00023125"/>
    </source>
</evidence>
<dbReference type="Proteomes" id="UP000075238">
    <property type="component" value="Chromosome 2"/>
</dbReference>
<dbReference type="Gene3D" id="1.10.357.10">
    <property type="entry name" value="Tetracycline Repressor, domain 2"/>
    <property type="match status" value="1"/>
</dbReference>
<proteinExistence type="predicted"/>
<protein>
    <submittedName>
        <fullName evidence="6">TetR family transcriptional regulator</fullName>
    </submittedName>
</protein>
<keyword evidence="2 4" id="KW-0238">DNA-binding</keyword>
<dbReference type="InterPro" id="IPR036271">
    <property type="entry name" value="Tet_transcr_reg_TetR-rel_C_sf"/>
</dbReference>
<dbReference type="InterPro" id="IPR050109">
    <property type="entry name" value="HTH-type_TetR-like_transc_reg"/>
</dbReference>
<evidence type="ECO:0000313" key="7">
    <source>
        <dbReference type="Proteomes" id="UP000075238"/>
    </source>
</evidence>
<name>A0A142JT41_9BURK</name>